<keyword evidence="7" id="KW-0436">Ligase</keyword>
<keyword evidence="4 5" id="KW-0472">Membrane</keyword>
<evidence type="ECO:0000256" key="4">
    <source>
        <dbReference type="ARBA" id="ARBA00023136"/>
    </source>
</evidence>
<evidence type="ECO:0000313" key="8">
    <source>
        <dbReference type="Proteomes" id="UP000199397"/>
    </source>
</evidence>
<proteinExistence type="predicted"/>
<dbReference type="STRING" id="525918.SAMN05660964_01302"/>
<gene>
    <name evidence="7" type="ORF">SAMN05660964_01302</name>
</gene>
<feature type="transmembrane region" description="Helical" evidence="5">
    <location>
        <begin position="122"/>
        <end position="138"/>
    </location>
</feature>
<dbReference type="RefSeq" id="WP_093066602.1">
    <property type="nucleotide sequence ID" value="NZ_FNQP01000006.1"/>
</dbReference>
<dbReference type="PANTHER" id="PTHR37422">
    <property type="entry name" value="TEICHURONIC ACID BIOSYNTHESIS PROTEIN TUAE"/>
    <property type="match status" value="1"/>
</dbReference>
<name>A0A1H4A2C0_9GAMM</name>
<accession>A0A1H4A2C0</accession>
<comment type="subcellular location">
    <subcellularLocation>
        <location evidence="1">Membrane</location>
        <topology evidence="1">Multi-pass membrane protein</topology>
    </subcellularLocation>
</comment>
<feature type="transmembrane region" description="Helical" evidence="5">
    <location>
        <begin position="346"/>
        <end position="364"/>
    </location>
</feature>
<dbReference type="GO" id="GO:0016020">
    <property type="term" value="C:membrane"/>
    <property type="evidence" value="ECO:0007669"/>
    <property type="project" value="UniProtKB-SubCell"/>
</dbReference>
<sequence>MNTLRNAAVFFMMILVFALPTDGAVEVAGMSLVKIAGLMAFGLAGLLLVMGNNIHAMQAFHTTVLLYVAWVLLSYTWSEMPVPYETTQAVSSEQALKSNLYILMISLLLFQLITTAHDLTKLYIALVLGSFWLVYLMVKDYQVTANTVRHEIKQFDANEVSVKLAMVIPLAIYLLTQVKQWWWRLLGLAYIPAAAFTILITGSRTGAVIMVLGLAGFLPIILRSGWLGKAASVLVMVVALIAVANIIPQKTIERIFSTGKEISSGTLNERSVIWANAYEEWEESPLYGHGLGSFRRIINPYNVDYTAHNSFVAITAEQGIVGVVLYLSVIGIVFALAWRLPGDERWLLLLMLLVVVIGQMSLTLQDRMYIWFAYTLTALNFYIKNNAPVAKDFNKVSIPT</sequence>
<dbReference type="EMBL" id="FNQP01000006">
    <property type="protein sequence ID" value="SEA30020.1"/>
    <property type="molecule type" value="Genomic_DNA"/>
</dbReference>
<dbReference type="InterPro" id="IPR007016">
    <property type="entry name" value="O-antigen_ligase-rel_domated"/>
</dbReference>
<dbReference type="OrthoDB" id="5620649at2"/>
<feature type="transmembrane region" description="Helical" evidence="5">
    <location>
        <begin position="181"/>
        <end position="200"/>
    </location>
</feature>
<evidence type="ECO:0000256" key="3">
    <source>
        <dbReference type="ARBA" id="ARBA00022989"/>
    </source>
</evidence>
<dbReference type="InterPro" id="IPR051533">
    <property type="entry name" value="WaaL-like"/>
</dbReference>
<keyword evidence="2 5" id="KW-0812">Transmembrane</keyword>
<evidence type="ECO:0000256" key="2">
    <source>
        <dbReference type="ARBA" id="ARBA00022692"/>
    </source>
</evidence>
<feature type="transmembrane region" description="Helical" evidence="5">
    <location>
        <begin position="320"/>
        <end position="340"/>
    </location>
</feature>
<feature type="transmembrane region" description="Helical" evidence="5">
    <location>
        <begin position="98"/>
        <end position="115"/>
    </location>
</feature>
<protein>
    <submittedName>
        <fullName evidence="7">O-antigen ligase</fullName>
    </submittedName>
</protein>
<evidence type="ECO:0000259" key="6">
    <source>
        <dbReference type="Pfam" id="PF04932"/>
    </source>
</evidence>
<feature type="domain" description="O-antigen ligase-related" evidence="6">
    <location>
        <begin position="194"/>
        <end position="327"/>
    </location>
</feature>
<dbReference type="Proteomes" id="UP000199397">
    <property type="component" value="Unassembled WGS sequence"/>
</dbReference>
<keyword evidence="8" id="KW-1185">Reference proteome</keyword>
<feature type="transmembrane region" description="Helical" evidence="5">
    <location>
        <begin position="230"/>
        <end position="247"/>
    </location>
</feature>
<evidence type="ECO:0000313" key="7">
    <source>
        <dbReference type="EMBL" id="SEA30020.1"/>
    </source>
</evidence>
<dbReference type="GO" id="GO:0016874">
    <property type="term" value="F:ligase activity"/>
    <property type="evidence" value="ECO:0007669"/>
    <property type="project" value="UniProtKB-KW"/>
</dbReference>
<feature type="transmembrane region" description="Helical" evidence="5">
    <location>
        <begin position="207"/>
        <end position="224"/>
    </location>
</feature>
<organism evidence="7 8">
    <name type="scientific">Thiothrix caldifontis</name>
    <dbReference type="NCBI Taxonomy" id="525918"/>
    <lineage>
        <taxon>Bacteria</taxon>
        <taxon>Pseudomonadati</taxon>
        <taxon>Pseudomonadota</taxon>
        <taxon>Gammaproteobacteria</taxon>
        <taxon>Thiotrichales</taxon>
        <taxon>Thiotrichaceae</taxon>
        <taxon>Thiothrix</taxon>
    </lineage>
</organism>
<dbReference type="PANTHER" id="PTHR37422:SF13">
    <property type="entry name" value="LIPOPOLYSACCHARIDE BIOSYNTHESIS PROTEIN PA4999-RELATED"/>
    <property type="match status" value="1"/>
</dbReference>
<reference evidence="7 8" key="1">
    <citation type="submission" date="2016-10" db="EMBL/GenBank/DDBJ databases">
        <authorList>
            <person name="de Groot N.N."/>
        </authorList>
    </citation>
    <scope>NUCLEOTIDE SEQUENCE [LARGE SCALE GENOMIC DNA]</scope>
    <source>
        <strain evidence="7 8">DSM 21228</strain>
    </source>
</reference>
<keyword evidence="3 5" id="KW-1133">Transmembrane helix</keyword>
<dbReference type="Pfam" id="PF04932">
    <property type="entry name" value="Wzy_C"/>
    <property type="match status" value="1"/>
</dbReference>
<feature type="transmembrane region" description="Helical" evidence="5">
    <location>
        <begin position="33"/>
        <end position="52"/>
    </location>
</feature>
<dbReference type="AlphaFoldDB" id="A0A1H4A2C0"/>
<evidence type="ECO:0000256" key="1">
    <source>
        <dbReference type="ARBA" id="ARBA00004141"/>
    </source>
</evidence>
<evidence type="ECO:0000256" key="5">
    <source>
        <dbReference type="SAM" id="Phobius"/>
    </source>
</evidence>